<dbReference type="RefSeq" id="WP_188489447.1">
    <property type="nucleotide sequence ID" value="NZ_BMCS01000001.1"/>
</dbReference>
<accession>A0ABQ1USK8</accession>
<evidence type="ECO:0000313" key="9">
    <source>
        <dbReference type="Proteomes" id="UP000632454"/>
    </source>
</evidence>
<keyword evidence="3 6" id="KW-1133">Transmembrane helix</keyword>
<evidence type="ECO:0000256" key="3">
    <source>
        <dbReference type="ARBA" id="ARBA00022989"/>
    </source>
</evidence>
<comment type="subcellular location">
    <subcellularLocation>
        <location evidence="1">Membrane</location>
        <topology evidence="1">Multi-pass membrane protein</topology>
    </subcellularLocation>
</comment>
<dbReference type="EMBL" id="BMCS01000001">
    <property type="protein sequence ID" value="GGF25174.1"/>
    <property type="molecule type" value="Genomic_DNA"/>
</dbReference>
<evidence type="ECO:0000256" key="4">
    <source>
        <dbReference type="ARBA" id="ARBA00023136"/>
    </source>
</evidence>
<feature type="compositionally biased region" description="Polar residues" evidence="5">
    <location>
        <begin position="24"/>
        <end position="39"/>
    </location>
</feature>
<feature type="transmembrane region" description="Helical" evidence="6">
    <location>
        <begin position="123"/>
        <end position="152"/>
    </location>
</feature>
<organism evidence="8 9">
    <name type="scientific">Williamsia phyllosphaerae</name>
    <dbReference type="NCBI Taxonomy" id="885042"/>
    <lineage>
        <taxon>Bacteria</taxon>
        <taxon>Bacillati</taxon>
        <taxon>Actinomycetota</taxon>
        <taxon>Actinomycetes</taxon>
        <taxon>Mycobacteriales</taxon>
        <taxon>Nocardiaceae</taxon>
        <taxon>Williamsia</taxon>
    </lineage>
</organism>
<keyword evidence="4 6" id="KW-0472">Membrane</keyword>
<protein>
    <recommendedName>
        <fullName evidence="7">TM2 domain-containing protein</fullName>
    </recommendedName>
</protein>
<dbReference type="Pfam" id="PF05154">
    <property type="entry name" value="TM2"/>
    <property type="match status" value="1"/>
</dbReference>
<dbReference type="InterPro" id="IPR007829">
    <property type="entry name" value="TM2"/>
</dbReference>
<reference evidence="9" key="1">
    <citation type="journal article" date="2019" name="Int. J. Syst. Evol. Microbiol.">
        <title>The Global Catalogue of Microorganisms (GCM) 10K type strain sequencing project: providing services to taxonomists for standard genome sequencing and annotation.</title>
        <authorList>
            <consortium name="The Broad Institute Genomics Platform"/>
            <consortium name="The Broad Institute Genome Sequencing Center for Infectious Disease"/>
            <person name="Wu L."/>
            <person name="Ma J."/>
        </authorList>
    </citation>
    <scope>NUCLEOTIDE SEQUENCE [LARGE SCALE GENOMIC DNA]</scope>
    <source>
        <strain evidence="9">CCM 7855</strain>
    </source>
</reference>
<evidence type="ECO:0000313" key="8">
    <source>
        <dbReference type="EMBL" id="GGF25174.1"/>
    </source>
</evidence>
<keyword evidence="2 6" id="KW-0812">Transmembrane</keyword>
<proteinExistence type="predicted"/>
<keyword evidence="9" id="KW-1185">Reference proteome</keyword>
<comment type="caution">
    <text evidence="8">The sequence shown here is derived from an EMBL/GenBank/DDBJ whole genome shotgun (WGS) entry which is preliminary data.</text>
</comment>
<feature type="region of interest" description="Disordered" evidence="5">
    <location>
        <begin position="1"/>
        <end position="60"/>
    </location>
</feature>
<evidence type="ECO:0000256" key="5">
    <source>
        <dbReference type="SAM" id="MobiDB-lite"/>
    </source>
</evidence>
<evidence type="ECO:0000256" key="2">
    <source>
        <dbReference type="ARBA" id="ARBA00022692"/>
    </source>
</evidence>
<feature type="domain" description="TM2" evidence="7">
    <location>
        <begin position="94"/>
        <end position="142"/>
    </location>
</feature>
<feature type="transmembrane region" description="Helical" evidence="6">
    <location>
        <begin position="100"/>
        <end position="117"/>
    </location>
</feature>
<evidence type="ECO:0000256" key="1">
    <source>
        <dbReference type="ARBA" id="ARBA00004141"/>
    </source>
</evidence>
<dbReference type="Proteomes" id="UP000632454">
    <property type="component" value="Unassembled WGS sequence"/>
</dbReference>
<name>A0ABQ1USK8_9NOCA</name>
<evidence type="ECO:0000256" key="6">
    <source>
        <dbReference type="SAM" id="Phobius"/>
    </source>
</evidence>
<feature type="compositionally biased region" description="Low complexity" evidence="5">
    <location>
        <begin position="44"/>
        <end position="54"/>
    </location>
</feature>
<sequence length="175" mass="18378">MTETPDPAPDGWSATPPYGAPSYDPSQYGTPQYGQQAYPGQSLPPQGYPTTPYAQQPPAPGYGQAGYSVPGFAGIADPWAPYGRDPATGTPLSDKSKTSAGLLQLFLGGFGAGRFYLGHNGIAIAQLITLILGWVTVFFVVGVLILLALGIWTLVDAIMMFSGGVRDSRGQVLRP</sequence>
<gene>
    <name evidence="8" type="ORF">GCM10007298_21350</name>
</gene>
<evidence type="ECO:0000259" key="7">
    <source>
        <dbReference type="Pfam" id="PF05154"/>
    </source>
</evidence>